<evidence type="ECO:0000313" key="2">
    <source>
        <dbReference type="EMBL" id="MBB6049696.1"/>
    </source>
</evidence>
<protein>
    <submittedName>
        <fullName evidence="2">Uncharacterized protein</fullName>
    </submittedName>
</protein>
<dbReference type="AlphaFoldDB" id="A0A7W9W627"/>
<proteinExistence type="predicted"/>
<evidence type="ECO:0000256" key="1">
    <source>
        <dbReference type="SAM" id="Phobius"/>
    </source>
</evidence>
<gene>
    <name evidence="2" type="ORF">HNQ39_001458</name>
</gene>
<dbReference type="Proteomes" id="UP000520814">
    <property type="component" value="Unassembled WGS sequence"/>
</dbReference>
<organism evidence="2 3">
    <name type="scientific">Armatimonas rosea</name>
    <dbReference type="NCBI Taxonomy" id="685828"/>
    <lineage>
        <taxon>Bacteria</taxon>
        <taxon>Bacillati</taxon>
        <taxon>Armatimonadota</taxon>
        <taxon>Armatimonadia</taxon>
        <taxon>Armatimonadales</taxon>
        <taxon>Armatimonadaceae</taxon>
        <taxon>Armatimonas</taxon>
    </lineage>
</organism>
<reference evidence="2 3" key="1">
    <citation type="submission" date="2020-08" db="EMBL/GenBank/DDBJ databases">
        <title>Genomic Encyclopedia of Type Strains, Phase IV (KMG-IV): sequencing the most valuable type-strain genomes for metagenomic binning, comparative biology and taxonomic classification.</title>
        <authorList>
            <person name="Goeker M."/>
        </authorList>
    </citation>
    <scope>NUCLEOTIDE SEQUENCE [LARGE SCALE GENOMIC DNA]</scope>
    <source>
        <strain evidence="2 3">DSM 23562</strain>
    </source>
</reference>
<name>A0A7W9W627_ARMRO</name>
<keyword evidence="1" id="KW-0812">Transmembrane</keyword>
<comment type="caution">
    <text evidence="2">The sequence shown here is derived from an EMBL/GenBank/DDBJ whole genome shotgun (WGS) entry which is preliminary data.</text>
</comment>
<feature type="transmembrane region" description="Helical" evidence="1">
    <location>
        <begin position="67"/>
        <end position="85"/>
    </location>
</feature>
<accession>A0A7W9W627</accession>
<keyword evidence="3" id="KW-1185">Reference proteome</keyword>
<evidence type="ECO:0000313" key="3">
    <source>
        <dbReference type="Proteomes" id="UP000520814"/>
    </source>
</evidence>
<keyword evidence="1" id="KW-1133">Transmembrane helix</keyword>
<dbReference type="EMBL" id="JACHGW010000001">
    <property type="protein sequence ID" value="MBB6049696.1"/>
    <property type="molecule type" value="Genomic_DNA"/>
</dbReference>
<dbReference type="RefSeq" id="WP_184193291.1">
    <property type="nucleotide sequence ID" value="NZ_JACHGW010000001.1"/>
</dbReference>
<feature type="transmembrane region" description="Helical" evidence="1">
    <location>
        <begin position="45"/>
        <end position="61"/>
    </location>
</feature>
<sequence length="245" mass="28840">MAIEHFERPFTDDERDTLQDLVAHLEQELAEPPKRRPGARHPRTVHLRVTALLLFALIVLAQDPTRLHFWCLVILLSLVFLWWGYPQRRHAWELREVEREEMRTAWRPPRERTLSDARLALQKGTIHEARLTADALVAFDDDEYFLGFYRVEERLWLCLEALDDWPVRSEFTICWHEARWPYIATSSGNALEIIKPQWEDDSPAWELVSWENGDLFELSLDELLTVTPQVFGKALRGNLFSSPAR</sequence>
<keyword evidence="1" id="KW-0472">Membrane</keyword>